<gene>
    <name evidence="5" type="ORF">ENW96_12740</name>
</gene>
<evidence type="ECO:0000256" key="1">
    <source>
        <dbReference type="ARBA" id="ARBA00006484"/>
    </source>
</evidence>
<protein>
    <submittedName>
        <fullName evidence="5">3-oxoacyl-ACP reductase FabG</fullName>
    </submittedName>
</protein>
<dbReference type="InterPro" id="IPR020904">
    <property type="entry name" value="Sc_DH/Rdtase_CS"/>
</dbReference>
<reference evidence="5" key="1">
    <citation type="journal article" date="2020" name="mSystems">
        <title>Genome- and Community-Level Interaction Insights into Carbon Utilization and Element Cycling Functions of Hydrothermarchaeota in Hydrothermal Sediment.</title>
        <authorList>
            <person name="Zhou Z."/>
            <person name="Liu Y."/>
            <person name="Xu W."/>
            <person name="Pan J."/>
            <person name="Luo Z.H."/>
            <person name="Li M."/>
        </authorList>
    </citation>
    <scope>NUCLEOTIDE SEQUENCE [LARGE SCALE GENOMIC DNA]</scope>
    <source>
        <strain evidence="5">SpSt-897</strain>
    </source>
</reference>
<dbReference type="GO" id="GO:0016491">
    <property type="term" value="F:oxidoreductase activity"/>
    <property type="evidence" value="ECO:0007669"/>
    <property type="project" value="UniProtKB-KW"/>
</dbReference>
<dbReference type="PANTHER" id="PTHR42879:SF2">
    <property type="entry name" value="3-OXOACYL-[ACYL-CARRIER-PROTEIN] REDUCTASE FABG"/>
    <property type="match status" value="1"/>
</dbReference>
<dbReference type="Pfam" id="PF00106">
    <property type="entry name" value="adh_short"/>
    <property type="match status" value="1"/>
</dbReference>
<dbReference type="EMBL" id="DTMF01000309">
    <property type="protein sequence ID" value="HGF35225.1"/>
    <property type="molecule type" value="Genomic_DNA"/>
</dbReference>
<organism evidence="5">
    <name type="scientific">Desulfobacca acetoxidans</name>
    <dbReference type="NCBI Taxonomy" id="60893"/>
    <lineage>
        <taxon>Bacteria</taxon>
        <taxon>Pseudomonadati</taxon>
        <taxon>Thermodesulfobacteriota</taxon>
        <taxon>Desulfobaccia</taxon>
        <taxon>Desulfobaccales</taxon>
        <taxon>Desulfobaccaceae</taxon>
        <taxon>Desulfobacca</taxon>
    </lineage>
</organism>
<dbReference type="FunFam" id="3.40.50.720:FF:000173">
    <property type="entry name" value="3-oxoacyl-[acyl-carrier protein] reductase"/>
    <property type="match status" value="1"/>
</dbReference>
<dbReference type="GO" id="GO:0032787">
    <property type="term" value="P:monocarboxylic acid metabolic process"/>
    <property type="evidence" value="ECO:0007669"/>
    <property type="project" value="UniProtKB-ARBA"/>
</dbReference>
<dbReference type="PANTHER" id="PTHR42879">
    <property type="entry name" value="3-OXOACYL-(ACYL-CARRIER-PROTEIN) REDUCTASE"/>
    <property type="match status" value="1"/>
</dbReference>
<dbReference type="PRINTS" id="PR00081">
    <property type="entry name" value="GDHRDH"/>
</dbReference>
<evidence type="ECO:0000256" key="3">
    <source>
        <dbReference type="RuleBase" id="RU000363"/>
    </source>
</evidence>
<dbReference type="SUPFAM" id="SSF51735">
    <property type="entry name" value="NAD(P)-binding Rossmann-fold domains"/>
    <property type="match status" value="1"/>
</dbReference>
<feature type="domain" description="Ketoreductase" evidence="4">
    <location>
        <begin position="8"/>
        <end position="188"/>
    </location>
</feature>
<dbReference type="InterPro" id="IPR057326">
    <property type="entry name" value="KR_dom"/>
</dbReference>
<comment type="similarity">
    <text evidence="1 3">Belongs to the short-chain dehydrogenases/reductases (SDR) family.</text>
</comment>
<dbReference type="Gene3D" id="3.40.50.720">
    <property type="entry name" value="NAD(P)-binding Rossmann-like Domain"/>
    <property type="match status" value="1"/>
</dbReference>
<dbReference type="PROSITE" id="PS00061">
    <property type="entry name" value="ADH_SHORT"/>
    <property type="match status" value="1"/>
</dbReference>
<dbReference type="AlphaFoldDB" id="A0A7C3Z3L2"/>
<evidence type="ECO:0000259" key="4">
    <source>
        <dbReference type="SMART" id="SM00822"/>
    </source>
</evidence>
<dbReference type="InterPro" id="IPR036291">
    <property type="entry name" value="NAD(P)-bd_dom_sf"/>
</dbReference>
<comment type="caution">
    <text evidence="5">The sequence shown here is derived from an EMBL/GenBank/DDBJ whole genome shotgun (WGS) entry which is preliminary data.</text>
</comment>
<accession>A0A7C3Z3L2</accession>
<evidence type="ECO:0000256" key="2">
    <source>
        <dbReference type="ARBA" id="ARBA00023002"/>
    </source>
</evidence>
<dbReference type="InterPro" id="IPR050259">
    <property type="entry name" value="SDR"/>
</dbReference>
<name>A0A7C3Z3L2_9BACT</name>
<dbReference type="InterPro" id="IPR002347">
    <property type="entry name" value="SDR_fam"/>
</dbReference>
<dbReference type="SMART" id="SM00822">
    <property type="entry name" value="PKS_KR"/>
    <property type="match status" value="1"/>
</dbReference>
<evidence type="ECO:0000313" key="5">
    <source>
        <dbReference type="EMBL" id="HGF35225.1"/>
    </source>
</evidence>
<sequence>MQADLKGKVALVTGASRGIGRATALALAEAGADVAVNDRIQQAQALEVGDLIRGLDRRTVAVGADVSQAVEVDRMVEAVEWELGPVDILVNNAGMLWQKPLEEITEDDFDAMIAANLKSAFLVTQRVLPAMRQKQWGRIVNLSSVAAQTGGVTGPHYAASKAGLHGLTHSYARHLFREGITVNTVAPALIETDMVTRNLQVSPDLVPVGRFGAAEEVARVIVLLAQNGYITGQTININGGWYMS</sequence>
<dbReference type="PRINTS" id="PR00080">
    <property type="entry name" value="SDRFAMILY"/>
</dbReference>
<keyword evidence="2" id="KW-0560">Oxidoreductase</keyword>
<proteinExistence type="inferred from homology"/>